<dbReference type="AlphaFoldDB" id="A0A2Z5G8I5"/>
<evidence type="ECO:0000313" key="5">
    <source>
        <dbReference type="Proteomes" id="UP000253606"/>
    </source>
</evidence>
<evidence type="ECO:0000256" key="2">
    <source>
        <dbReference type="SAM" id="MobiDB-lite"/>
    </source>
</evidence>
<dbReference type="InterPro" id="IPR052534">
    <property type="entry name" value="Extracell_DNA_Util/SecSys_Comp"/>
</dbReference>
<feature type="coiled-coil region" evidence="1">
    <location>
        <begin position="47"/>
        <end position="74"/>
    </location>
</feature>
<dbReference type="EMBL" id="CP030840">
    <property type="protein sequence ID" value="AXC14965.1"/>
    <property type="molecule type" value="Genomic_DNA"/>
</dbReference>
<dbReference type="PANTHER" id="PTHR40278">
    <property type="entry name" value="DNA UTILIZATION PROTEIN HOFN"/>
    <property type="match status" value="1"/>
</dbReference>
<sequence length="254" mass="27998">MRITLNLASKPFIELRPLYARLRWWMAILLILAIPLWLFLKTETRKAALANAKLQAVETSIQRLQNQQRSYQAMMQQPQNAAVLTQAAFLNQLFARKAFSWTAVMMDLETVLPGGVQVMNIDPATDKSGNVTIRLRVSGQRDRAVELVRNLEHSRRFLQPRLATESADTSNSNGGQANLQPASGTGNVNFDVLADYNPLLPESKRPAKTTTAKAVGPAATAPSAKSHRNSSPRRPTPAQPQQPQTPGRPTKGAQ</sequence>
<feature type="compositionally biased region" description="Low complexity" evidence="2">
    <location>
        <begin position="241"/>
        <end position="254"/>
    </location>
</feature>
<dbReference type="PANTHER" id="PTHR40278:SF1">
    <property type="entry name" value="DNA UTILIZATION PROTEIN HOFN"/>
    <property type="match status" value="1"/>
</dbReference>
<feature type="compositionally biased region" description="Polar residues" evidence="2">
    <location>
        <begin position="166"/>
        <end position="186"/>
    </location>
</feature>
<accession>A0A2Z5G8I5</accession>
<feature type="transmembrane region" description="Helical" evidence="3">
    <location>
        <begin position="22"/>
        <end position="40"/>
    </location>
</feature>
<evidence type="ECO:0000256" key="3">
    <source>
        <dbReference type="SAM" id="Phobius"/>
    </source>
</evidence>
<dbReference type="Pfam" id="PF05137">
    <property type="entry name" value="PilN"/>
    <property type="match status" value="1"/>
</dbReference>
<name>A0A2Z5G8I5_9BACT</name>
<keyword evidence="5" id="KW-1185">Reference proteome</keyword>
<keyword evidence="3" id="KW-1133">Transmembrane helix</keyword>
<gene>
    <name evidence="4" type="ORF">ACPOL_5719</name>
</gene>
<keyword evidence="3 4" id="KW-0812">Transmembrane</keyword>
<evidence type="ECO:0000313" key="4">
    <source>
        <dbReference type="EMBL" id="AXC14965.1"/>
    </source>
</evidence>
<evidence type="ECO:0000256" key="1">
    <source>
        <dbReference type="SAM" id="Coils"/>
    </source>
</evidence>
<dbReference type="Proteomes" id="UP000253606">
    <property type="component" value="Chromosome"/>
</dbReference>
<keyword evidence="1" id="KW-0175">Coiled coil</keyword>
<dbReference type="KEGG" id="abas:ACPOL_5719"/>
<feature type="region of interest" description="Disordered" evidence="2">
    <location>
        <begin position="159"/>
        <end position="186"/>
    </location>
</feature>
<organism evidence="4 5">
    <name type="scientific">Acidisarcina polymorpha</name>
    <dbReference type="NCBI Taxonomy" id="2211140"/>
    <lineage>
        <taxon>Bacteria</taxon>
        <taxon>Pseudomonadati</taxon>
        <taxon>Acidobacteriota</taxon>
        <taxon>Terriglobia</taxon>
        <taxon>Terriglobales</taxon>
        <taxon>Acidobacteriaceae</taxon>
        <taxon>Acidisarcina</taxon>
    </lineage>
</organism>
<keyword evidence="3" id="KW-0472">Membrane</keyword>
<dbReference type="InterPro" id="IPR007813">
    <property type="entry name" value="PilN"/>
</dbReference>
<protein>
    <submittedName>
        <fullName evidence="4">Putative secretion system W transmembrane protein 1</fullName>
    </submittedName>
</protein>
<dbReference type="RefSeq" id="WP_201758961.1">
    <property type="nucleotide sequence ID" value="NZ_CP030840.1"/>
</dbReference>
<proteinExistence type="predicted"/>
<reference evidence="4 5" key="1">
    <citation type="journal article" date="2018" name="Front. Microbiol.">
        <title>Hydrolytic Capabilities as a Key to Environmental Success: Chitinolytic and Cellulolytic Acidobacteria From Acidic Sub-arctic Soils and Boreal Peatlands.</title>
        <authorList>
            <person name="Belova S.E."/>
            <person name="Ravin N.V."/>
            <person name="Pankratov T.A."/>
            <person name="Rakitin A.L."/>
            <person name="Ivanova A.A."/>
            <person name="Beletsky A.V."/>
            <person name="Mardanov A.V."/>
            <person name="Sinninghe Damste J.S."/>
            <person name="Dedysh S.N."/>
        </authorList>
    </citation>
    <scope>NUCLEOTIDE SEQUENCE [LARGE SCALE GENOMIC DNA]</scope>
    <source>
        <strain evidence="4 5">SBC82</strain>
    </source>
</reference>
<feature type="region of interest" description="Disordered" evidence="2">
    <location>
        <begin position="200"/>
        <end position="254"/>
    </location>
</feature>